<feature type="domain" description="CBS" evidence="3">
    <location>
        <begin position="107"/>
        <end position="162"/>
    </location>
</feature>
<dbReference type="SUPFAM" id="SSF54631">
    <property type="entry name" value="CBS-domain pair"/>
    <property type="match status" value="1"/>
</dbReference>
<keyword evidence="5" id="KW-1185">Reference proteome</keyword>
<reference evidence="4" key="1">
    <citation type="journal article" date="2022" name="Front. Microbiol.">
        <title>Genome-based taxonomic rearrangement of Oceanobacter-related bacteria including the description of Thalassolituus hydrocarbonoclasticus sp. nov. and Thalassolituus pacificus sp. nov. and emended description of the genus Thalassolituus.</title>
        <authorList>
            <person name="Dong C."/>
            <person name="Wei L."/>
            <person name="Wang J."/>
            <person name="Lai Q."/>
            <person name="Huang Z."/>
            <person name="Shao Z."/>
        </authorList>
    </citation>
    <scope>NUCLEOTIDE SEQUENCE</scope>
    <source>
        <strain evidence="4">59MF3M-4</strain>
    </source>
</reference>
<proteinExistence type="predicted"/>
<evidence type="ECO:0000259" key="3">
    <source>
        <dbReference type="PROSITE" id="PS51371"/>
    </source>
</evidence>
<evidence type="ECO:0000256" key="2">
    <source>
        <dbReference type="PROSITE-ProRule" id="PRU00703"/>
    </source>
</evidence>
<feature type="domain" description="CBS" evidence="3">
    <location>
        <begin position="11"/>
        <end position="70"/>
    </location>
</feature>
<organism evidence="4 5">
    <name type="scientific">Thalassolituus pacificus</name>
    <dbReference type="NCBI Taxonomy" id="2975440"/>
    <lineage>
        <taxon>Bacteria</taxon>
        <taxon>Pseudomonadati</taxon>
        <taxon>Pseudomonadota</taxon>
        <taxon>Gammaproteobacteria</taxon>
        <taxon>Oceanospirillales</taxon>
        <taxon>Oceanospirillaceae</taxon>
        <taxon>Thalassolituus</taxon>
    </lineage>
</organism>
<dbReference type="Pfam" id="PF00571">
    <property type="entry name" value="CBS"/>
    <property type="match status" value="2"/>
</dbReference>
<sequence length="172" mass="19544">MRNKSLKAGDLINGEVFVAHEGWTIQRLADFFVSHDISAVPVVADDHKLVGVVSVSDVFRFNSLDINEKEAALSRLYRREYDMKVPEEDLKNWVKDINKSCMVYQIMTPDVITIDVNDDIKVVADTILEKHIHRVFVTRDGNVAGVITAMDLIRFVFHGSAEFCADERECMV</sequence>
<dbReference type="PROSITE" id="PS51371">
    <property type="entry name" value="CBS"/>
    <property type="match status" value="2"/>
</dbReference>
<dbReference type="PANTHER" id="PTHR43080">
    <property type="entry name" value="CBS DOMAIN-CONTAINING PROTEIN CBSX3, MITOCHONDRIAL"/>
    <property type="match status" value="1"/>
</dbReference>
<dbReference type="Proteomes" id="UP001147830">
    <property type="component" value="Unassembled WGS sequence"/>
</dbReference>
<dbReference type="Gene3D" id="3.10.580.10">
    <property type="entry name" value="CBS-domain"/>
    <property type="match status" value="1"/>
</dbReference>
<dbReference type="RefSeq" id="WP_260975781.1">
    <property type="nucleotide sequence ID" value="NZ_JAOANI010000015.1"/>
</dbReference>
<dbReference type="InterPro" id="IPR051257">
    <property type="entry name" value="Diverse_CBS-Domain"/>
</dbReference>
<dbReference type="SMART" id="SM00116">
    <property type="entry name" value="CBS"/>
    <property type="match status" value="2"/>
</dbReference>
<evidence type="ECO:0000313" key="5">
    <source>
        <dbReference type="Proteomes" id="UP001147830"/>
    </source>
</evidence>
<gene>
    <name evidence="4" type="ORF">NYR02_07620</name>
</gene>
<dbReference type="AlphaFoldDB" id="A0A9X2WEF0"/>
<comment type="caution">
    <text evidence="4">The sequence shown here is derived from an EMBL/GenBank/DDBJ whole genome shotgun (WGS) entry which is preliminary data.</text>
</comment>
<protein>
    <submittedName>
        <fullName evidence="4">CBS domain-containing protein</fullName>
    </submittedName>
</protein>
<dbReference type="InterPro" id="IPR046342">
    <property type="entry name" value="CBS_dom_sf"/>
</dbReference>
<evidence type="ECO:0000256" key="1">
    <source>
        <dbReference type="ARBA" id="ARBA00023122"/>
    </source>
</evidence>
<evidence type="ECO:0000313" key="4">
    <source>
        <dbReference type="EMBL" id="MCT7358882.1"/>
    </source>
</evidence>
<dbReference type="EMBL" id="JAOANI010000015">
    <property type="protein sequence ID" value="MCT7358882.1"/>
    <property type="molecule type" value="Genomic_DNA"/>
</dbReference>
<keyword evidence="1 2" id="KW-0129">CBS domain</keyword>
<accession>A0A9X2WEF0</accession>
<reference evidence="4" key="2">
    <citation type="submission" date="2022-08" db="EMBL/GenBank/DDBJ databases">
        <authorList>
            <person name="Dong C."/>
        </authorList>
    </citation>
    <scope>NUCLEOTIDE SEQUENCE</scope>
    <source>
        <strain evidence="4">59MF3M-4</strain>
    </source>
</reference>
<dbReference type="PANTHER" id="PTHR43080:SF2">
    <property type="entry name" value="CBS DOMAIN-CONTAINING PROTEIN"/>
    <property type="match status" value="1"/>
</dbReference>
<dbReference type="InterPro" id="IPR000644">
    <property type="entry name" value="CBS_dom"/>
</dbReference>
<name>A0A9X2WEF0_9GAMM</name>